<dbReference type="EMBL" id="BMAW01075519">
    <property type="protein sequence ID" value="GFT97363.1"/>
    <property type="molecule type" value="Genomic_DNA"/>
</dbReference>
<gene>
    <name evidence="1" type="ORF">NPIL_502701</name>
</gene>
<name>A0A8X6Q3S0_NEPPI</name>
<reference evidence="1" key="1">
    <citation type="submission" date="2020-08" db="EMBL/GenBank/DDBJ databases">
        <title>Multicomponent nature underlies the extraordinary mechanical properties of spider dragline silk.</title>
        <authorList>
            <person name="Kono N."/>
            <person name="Nakamura H."/>
            <person name="Mori M."/>
            <person name="Yoshida Y."/>
            <person name="Ohtoshi R."/>
            <person name="Malay A.D."/>
            <person name="Moran D.A.P."/>
            <person name="Tomita M."/>
            <person name="Numata K."/>
            <person name="Arakawa K."/>
        </authorList>
    </citation>
    <scope>NUCLEOTIDE SEQUENCE</scope>
</reference>
<dbReference type="OrthoDB" id="10537643at2759"/>
<organism evidence="1 2">
    <name type="scientific">Nephila pilipes</name>
    <name type="common">Giant wood spider</name>
    <name type="synonym">Nephila maculata</name>
    <dbReference type="NCBI Taxonomy" id="299642"/>
    <lineage>
        <taxon>Eukaryota</taxon>
        <taxon>Metazoa</taxon>
        <taxon>Ecdysozoa</taxon>
        <taxon>Arthropoda</taxon>
        <taxon>Chelicerata</taxon>
        <taxon>Arachnida</taxon>
        <taxon>Araneae</taxon>
        <taxon>Araneomorphae</taxon>
        <taxon>Entelegynae</taxon>
        <taxon>Araneoidea</taxon>
        <taxon>Nephilidae</taxon>
        <taxon>Nephila</taxon>
    </lineage>
</organism>
<dbReference type="Proteomes" id="UP000887013">
    <property type="component" value="Unassembled WGS sequence"/>
</dbReference>
<protein>
    <submittedName>
        <fullName evidence="1">Uncharacterized protein</fullName>
    </submittedName>
</protein>
<accession>A0A8X6Q3S0</accession>
<comment type="caution">
    <text evidence="1">The sequence shown here is derived from an EMBL/GenBank/DDBJ whole genome shotgun (WGS) entry which is preliminary data.</text>
</comment>
<keyword evidence="2" id="KW-1185">Reference proteome</keyword>
<evidence type="ECO:0000313" key="1">
    <source>
        <dbReference type="EMBL" id="GFT97363.1"/>
    </source>
</evidence>
<proteinExistence type="predicted"/>
<dbReference type="AlphaFoldDB" id="A0A8X6Q3S0"/>
<evidence type="ECO:0000313" key="2">
    <source>
        <dbReference type="Proteomes" id="UP000887013"/>
    </source>
</evidence>
<sequence>MSTFFTPVTPALRANIHPQMLLTGSAFHEFQSTVITLSNTEPLIRGPNTGGTKLCFDAIAGHYNPFSLHRSLIRGPGETDRSSWWPNFNVTHTPFPTRACCMENGYMYMGTNQESWRYPICKTSFATTAGYEGRATGQVWLRA</sequence>